<comment type="caution">
    <text evidence="3">The sequence shown here is derived from an EMBL/GenBank/DDBJ whole genome shotgun (WGS) entry which is preliminary data.</text>
</comment>
<dbReference type="InterPro" id="IPR036188">
    <property type="entry name" value="FAD/NAD-bd_sf"/>
</dbReference>
<reference evidence="3" key="1">
    <citation type="submission" date="2023-02" db="EMBL/GenBank/DDBJ databases">
        <title>Actinokineospora globicatena NBRC 15670.</title>
        <authorList>
            <person name="Ichikawa N."/>
            <person name="Sato H."/>
            <person name="Tonouchi N."/>
        </authorList>
    </citation>
    <scope>NUCLEOTIDE SEQUENCE</scope>
    <source>
        <strain evidence="3">NBRC 15670</strain>
    </source>
</reference>
<evidence type="ECO:0000259" key="2">
    <source>
        <dbReference type="Pfam" id="PF08546"/>
    </source>
</evidence>
<sequence length="331" mass="34539">MSRYVIIGAGAVGATTAAELHLAGREVVLVARGAHLAALQESGLRYIRPDGITTLRLPVVGSPEELKLRSDDVLVLATKTQDADAALAAWAWQPVDDGVAAVRLPLLTLQNGLDSERSALRRFATVFGAVSWSPSSHVVAGEVVSPAAPLAGVFWIGRYPGGTDSRLADIAADFTAANLAVEVVSDIVAFKAGKLLTILPNALDALYAPSPLRDRAGELLRAEARSAFAAAGIRAADLVGETKQDISGFVIHAIPDHDRGGSSTWQSLVRGAPVESEFLNGEVVLLARLHGGEAPANAAIQSRIARAAADHAPARSLTDDDLLLTLPQLAD</sequence>
<name>A0A9W6QKU3_9PSEU</name>
<dbReference type="Pfam" id="PF02558">
    <property type="entry name" value="ApbA"/>
    <property type="match status" value="1"/>
</dbReference>
<dbReference type="InterPro" id="IPR013328">
    <property type="entry name" value="6PGD_dom2"/>
</dbReference>
<feature type="domain" description="Ketopantoate reductase N-terminal" evidence="1">
    <location>
        <begin position="5"/>
        <end position="157"/>
    </location>
</feature>
<dbReference type="Proteomes" id="UP001165042">
    <property type="component" value="Unassembled WGS sequence"/>
</dbReference>
<gene>
    <name evidence="3" type="ORF">Aglo03_13060</name>
</gene>
<dbReference type="EMBL" id="BSSD01000001">
    <property type="protein sequence ID" value="GLW90490.1"/>
    <property type="molecule type" value="Genomic_DNA"/>
</dbReference>
<evidence type="ECO:0000313" key="3">
    <source>
        <dbReference type="EMBL" id="GLW90490.1"/>
    </source>
</evidence>
<proteinExistence type="predicted"/>
<dbReference type="Pfam" id="PF08546">
    <property type="entry name" value="ApbA_C"/>
    <property type="match status" value="1"/>
</dbReference>
<dbReference type="Gene3D" id="3.40.50.720">
    <property type="entry name" value="NAD(P)-binding Rossmann-like Domain"/>
    <property type="match status" value="1"/>
</dbReference>
<keyword evidence="4" id="KW-1185">Reference proteome</keyword>
<dbReference type="GO" id="GO:0005737">
    <property type="term" value="C:cytoplasm"/>
    <property type="evidence" value="ECO:0007669"/>
    <property type="project" value="TreeGrafter"/>
</dbReference>
<dbReference type="PANTHER" id="PTHR21708">
    <property type="entry name" value="PROBABLE 2-DEHYDROPANTOATE 2-REDUCTASE"/>
    <property type="match status" value="1"/>
</dbReference>
<feature type="domain" description="Ketopantoate reductase C-terminal" evidence="2">
    <location>
        <begin position="222"/>
        <end position="304"/>
    </location>
</feature>
<dbReference type="InterPro" id="IPR013752">
    <property type="entry name" value="KPA_reductase"/>
</dbReference>
<protein>
    <submittedName>
        <fullName evidence="3">Ketopantoate reductase</fullName>
    </submittedName>
</protein>
<accession>A0A9W6QKU3</accession>
<dbReference type="AlphaFoldDB" id="A0A9W6QKU3"/>
<dbReference type="InterPro" id="IPR051402">
    <property type="entry name" value="KPR-Related"/>
</dbReference>
<dbReference type="Gene3D" id="1.10.1040.10">
    <property type="entry name" value="N-(1-d-carboxylethyl)-l-norvaline Dehydrogenase, domain 2"/>
    <property type="match status" value="1"/>
</dbReference>
<organism evidence="3 4">
    <name type="scientific">Actinokineospora globicatena</name>
    <dbReference type="NCBI Taxonomy" id="103729"/>
    <lineage>
        <taxon>Bacteria</taxon>
        <taxon>Bacillati</taxon>
        <taxon>Actinomycetota</taxon>
        <taxon>Actinomycetes</taxon>
        <taxon>Pseudonocardiales</taxon>
        <taxon>Pseudonocardiaceae</taxon>
        <taxon>Actinokineospora</taxon>
    </lineage>
</organism>
<evidence type="ECO:0000259" key="1">
    <source>
        <dbReference type="Pfam" id="PF02558"/>
    </source>
</evidence>
<dbReference type="RefSeq" id="WP_285608543.1">
    <property type="nucleotide sequence ID" value="NZ_BSSD01000001.1"/>
</dbReference>
<dbReference type="InterPro" id="IPR013332">
    <property type="entry name" value="KPR_N"/>
</dbReference>
<dbReference type="PANTHER" id="PTHR21708:SF26">
    <property type="entry name" value="2-DEHYDROPANTOATE 2-REDUCTASE"/>
    <property type="match status" value="1"/>
</dbReference>
<dbReference type="SUPFAM" id="SSF51905">
    <property type="entry name" value="FAD/NAD(P)-binding domain"/>
    <property type="match status" value="1"/>
</dbReference>
<evidence type="ECO:0000313" key="4">
    <source>
        <dbReference type="Proteomes" id="UP001165042"/>
    </source>
</evidence>